<comment type="similarity">
    <text evidence="1">Belongs to the cytochrome b5 family. MAPR subfamily.</text>
</comment>
<dbReference type="Pfam" id="PF00173">
    <property type="entry name" value="Cyt-b5"/>
    <property type="match status" value="1"/>
</dbReference>
<dbReference type="SMART" id="SM01117">
    <property type="entry name" value="Cyt-b5"/>
    <property type="match status" value="1"/>
</dbReference>
<accession>A0AAF0FAC0</accession>
<evidence type="ECO:0000256" key="2">
    <source>
        <dbReference type="SAM" id="MobiDB-lite"/>
    </source>
</evidence>
<keyword evidence="6" id="KW-1185">Reference proteome</keyword>
<dbReference type="Gene3D" id="3.10.120.10">
    <property type="entry name" value="Cytochrome b5-like heme/steroid binding domain"/>
    <property type="match status" value="1"/>
</dbReference>
<organism evidence="5 6">
    <name type="scientific">Malassezia japonica</name>
    <dbReference type="NCBI Taxonomy" id="223818"/>
    <lineage>
        <taxon>Eukaryota</taxon>
        <taxon>Fungi</taxon>
        <taxon>Dikarya</taxon>
        <taxon>Basidiomycota</taxon>
        <taxon>Ustilaginomycotina</taxon>
        <taxon>Malasseziomycetes</taxon>
        <taxon>Malasseziales</taxon>
        <taxon>Malasseziaceae</taxon>
        <taxon>Malassezia</taxon>
    </lineage>
</organism>
<dbReference type="InterPro" id="IPR050577">
    <property type="entry name" value="MAPR/NEUFC/NENF-like"/>
</dbReference>
<keyword evidence="3" id="KW-0472">Membrane</keyword>
<protein>
    <recommendedName>
        <fullName evidence="4">Cytochrome b5 heme-binding domain-containing protein</fullName>
    </recommendedName>
</protein>
<keyword evidence="3" id="KW-0812">Transmembrane</keyword>
<keyword evidence="3" id="KW-1133">Transmembrane helix</keyword>
<dbReference type="GO" id="GO:0012505">
    <property type="term" value="C:endomembrane system"/>
    <property type="evidence" value="ECO:0007669"/>
    <property type="project" value="TreeGrafter"/>
</dbReference>
<gene>
    <name evidence="5" type="ORF">MJAP1_004207</name>
</gene>
<dbReference type="Proteomes" id="UP001217754">
    <property type="component" value="Chromosome 9"/>
</dbReference>
<dbReference type="InterPro" id="IPR001199">
    <property type="entry name" value="Cyt_B5-like_heme/steroid-bd"/>
</dbReference>
<sequence>MASTEKRDTDPSTGRKVPSKRVNQAYLVHQRWLEKQERIKERAKARAEGRTLEPSDLDEDDDNAALGNFVCTMFMTAIIVGVIAALSGLFLHNDMLWGYRGKWTNWHNYIPTEQHVFTMERLAEFNGEHPNRPILLSIKGQVFDVSAGEANYGKGGAYNMFAGRDASRAYVTGCFKTHLTHDTRGFSEAQQAMLDSWHKFYANHHTYYKVGTAKLPPIHPASPIPPPCRDNVAQKP</sequence>
<dbReference type="AlphaFoldDB" id="A0AAF0FAC0"/>
<feature type="region of interest" description="Disordered" evidence="2">
    <location>
        <begin position="1"/>
        <end position="21"/>
    </location>
</feature>
<evidence type="ECO:0000313" key="5">
    <source>
        <dbReference type="EMBL" id="WFD41212.1"/>
    </source>
</evidence>
<evidence type="ECO:0000259" key="4">
    <source>
        <dbReference type="SMART" id="SM01117"/>
    </source>
</evidence>
<evidence type="ECO:0000313" key="6">
    <source>
        <dbReference type="Proteomes" id="UP001217754"/>
    </source>
</evidence>
<dbReference type="InterPro" id="IPR036400">
    <property type="entry name" value="Cyt_B5-like_heme/steroid_sf"/>
</dbReference>
<dbReference type="GeneID" id="85227858"/>
<dbReference type="SUPFAM" id="SSF55856">
    <property type="entry name" value="Cytochrome b5-like heme/steroid binding domain"/>
    <property type="match status" value="1"/>
</dbReference>
<reference evidence="5" key="1">
    <citation type="submission" date="2023-03" db="EMBL/GenBank/DDBJ databases">
        <title>Mating type loci evolution in Malassezia.</title>
        <authorList>
            <person name="Coelho M.A."/>
        </authorList>
    </citation>
    <scope>NUCLEOTIDE SEQUENCE</scope>
    <source>
        <strain evidence="5">CBS 9431</strain>
    </source>
</reference>
<dbReference type="EMBL" id="CP119966">
    <property type="protein sequence ID" value="WFD41212.1"/>
    <property type="molecule type" value="Genomic_DNA"/>
</dbReference>
<dbReference type="RefSeq" id="XP_060124109.1">
    <property type="nucleotide sequence ID" value="XM_060268126.1"/>
</dbReference>
<dbReference type="PANTHER" id="PTHR10281:SF76">
    <property type="entry name" value="CALCUTTA CUP-RELATED"/>
    <property type="match status" value="1"/>
</dbReference>
<dbReference type="PANTHER" id="PTHR10281">
    <property type="entry name" value="MEMBRANE-ASSOCIATED PROGESTERONE RECEPTOR COMPONENT-RELATED"/>
    <property type="match status" value="1"/>
</dbReference>
<feature type="compositionally biased region" description="Basic and acidic residues" evidence="2">
    <location>
        <begin position="1"/>
        <end position="10"/>
    </location>
</feature>
<feature type="domain" description="Cytochrome b5 heme-binding" evidence="4">
    <location>
        <begin position="117"/>
        <end position="214"/>
    </location>
</feature>
<evidence type="ECO:0000256" key="1">
    <source>
        <dbReference type="ARBA" id="ARBA00038357"/>
    </source>
</evidence>
<evidence type="ECO:0000256" key="3">
    <source>
        <dbReference type="SAM" id="Phobius"/>
    </source>
</evidence>
<name>A0AAF0FAC0_9BASI</name>
<proteinExistence type="inferred from homology"/>
<feature type="transmembrane region" description="Helical" evidence="3">
    <location>
        <begin position="65"/>
        <end position="91"/>
    </location>
</feature>
<dbReference type="GO" id="GO:0016020">
    <property type="term" value="C:membrane"/>
    <property type="evidence" value="ECO:0007669"/>
    <property type="project" value="TreeGrafter"/>
</dbReference>